<comment type="similarity">
    <text evidence="2">Belongs to the MscS (TC 1.A.23) family.</text>
</comment>
<dbReference type="InterPro" id="IPR011014">
    <property type="entry name" value="MscS_channel_TM-2"/>
</dbReference>
<evidence type="ECO:0000256" key="8">
    <source>
        <dbReference type="SAM" id="MobiDB-lite"/>
    </source>
</evidence>
<gene>
    <name evidence="11" type="ORF">CMV_009513</name>
</gene>
<dbReference type="InterPro" id="IPR023408">
    <property type="entry name" value="MscS_beta-dom_sf"/>
</dbReference>
<dbReference type="PANTHER" id="PTHR30566">
    <property type="entry name" value="YNAI-RELATED MECHANOSENSITIVE ION CHANNEL"/>
    <property type="match status" value="1"/>
</dbReference>
<feature type="transmembrane region" description="Helical" evidence="9">
    <location>
        <begin position="292"/>
        <end position="312"/>
    </location>
</feature>
<dbReference type="SUPFAM" id="SSF82861">
    <property type="entry name" value="Mechanosensitive channel protein MscS (YggB), transmembrane region"/>
    <property type="match status" value="1"/>
</dbReference>
<dbReference type="Gene3D" id="1.10.287.1260">
    <property type="match status" value="1"/>
</dbReference>
<proteinExistence type="inferred from homology"/>
<sequence length="514" mass="56427">MQSFRSYNYSDMRISSSLQAFVKESQSPETLTNTHIKTLASQSLLYTQCYKTKPITALSPTLSNSHLLHNSPLILISPFSNFRSYSWSSGGKADNSRVPTASGASGVDGSDNDVFGSDFVDKVKDAWQTVVDAGTYTAQKAKEASDELIPYTHQLFDSHPYLKDVIIPFGGTFAGTILAWSVMPRLFRRFHKYATQSPAASPSGSVSWEQVPYERTIWGALEDPVRYLITFMAFSQMVVMVAPTTMASQYLGQAWRGAVILSFVWFLHRWKSNVFTRMLAAQSAVGIDRDKLLAFDNLSSVGLFVIGIMALAEACGVAVQSVLTVGGIGGVATAFAARDILGNVLSGLALQFSKPFSLGDKIKAGNVEGQVVDMGLTTTSLLNAEKFPVIVPNSLFSSQVIVNKSRAQWRAMVTKIPLKVDDLDKIPLITNDVKSMLRSNSKVFLGMEAPYCFLSRIESSFAELTLGCNLKHMSKDELHSTEQDLLLQSVQIIKKHGARLGSTWQDMTEMNRAV</sequence>
<dbReference type="InterPro" id="IPR006685">
    <property type="entry name" value="MscS_channel_2nd"/>
</dbReference>
<dbReference type="EMBL" id="JRKL02001051">
    <property type="protein sequence ID" value="KAF3966386.1"/>
    <property type="molecule type" value="Genomic_DNA"/>
</dbReference>
<keyword evidence="5" id="KW-0406">Ion transport</keyword>
<keyword evidence="7" id="KW-0407">Ion channel</keyword>
<reference evidence="11" key="1">
    <citation type="submission" date="2020-03" db="EMBL/GenBank/DDBJ databases">
        <title>Castanea mollissima Vanexum genome sequencing.</title>
        <authorList>
            <person name="Staton M."/>
        </authorList>
    </citation>
    <scope>NUCLEOTIDE SEQUENCE</scope>
    <source>
        <tissue evidence="11">Leaf</tissue>
    </source>
</reference>
<evidence type="ECO:0000256" key="4">
    <source>
        <dbReference type="ARBA" id="ARBA00022989"/>
    </source>
</evidence>
<feature type="transmembrane region" description="Helical" evidence="9">
    <location>
        <begin position="254"/>
        <end position="271"/>
    </location>
</feature>
<feature type="region of interest" description="Disordered" evidence="8">
    <location>
        <begin position="90"/>
        <end position="109"/>
    </location>
</feature>
<evidence type="ECO:0000256" key="2">
    <source>
        <dbReference type="ARBA" id="ARBA00008017"/>
    </source>
</evidence>
<dbReference type="Pfam" id="PF00924">
    <property type="entry name" value="MS_channel_2nd"/>
    <property type="match status" value="1"/>
</dbReference>
<feature type="transmembrane region" description="Helical" evidence="9">
    <location>
        <begin position="225"/>
        <end position="242"/>
    </location>
</feature>
<comment type="caution">
    <text evidence="11">The sequence shown here is derived from an EMBL/GenBank/DDBJ whole genome shotgun (WGS) entry which is preliminary data.</text>
</comment>
<dbReference type="SUPFAM" id="SSF50182">
    <property type="entry name" value="Sm-like ribonucleoproteins"/>
    <property type="match status" value="1"/>
</dbReference>
<evidence type="ECO:0000256" key="1">
    <source>
        <dbReference type="ARBA" id="ARBA00004141"/>
    </source>
</evidence>
<keyword evidence="5" id="KW-0813">Transport</keyword>
<evidence type="ECO:0000256" key="7">
    <source>
        <dbReference type="ARBA" id="ARBA00023303"/>
    </source>
</evidence>
<keyword evidence="4 9" id="KW-1133">Transmembrane helix</keyword>
<keyword evidence="6 9" id="KW-0472">Membrane</keyword>
<evidence type="ECO:0000259" key="10">
    <source>
        <dbReference type="Pfam" id="PF00924"/>
    </source>
</evidence>
<dbReference type="InterPro" id="IPR010920">
    <property type="entry name" value="LSM_dom_sf"/>
</dbReference>
<feature type="transmembrane region" description="Helical" evidence="9">
    <location>
        <begin position="165"/>
        <end position="183"/>
    </location>
</feature>
<evidence type="ECO:0000256" key="5">
    <source>
        <dbReference type="ARBA" id="ARBA00023065"/>
    </source>
</evidence>
<protein>
    <recommendedName>
        <fullName evidence="10">Mechanosensitive ion channel MscS domain-containing protein</fullName>
    </recommendedName>
</protein>
<name>A0A8J4W1F0_9ROSI</name>
<evidence type="ECO:0000256" key="6">
    <source>
        <dbReference type="ARBA" id="ARBA00023136"/>
    </source>
</evidence>
<evidence type="ECO:0000313" key="12">
    <source>
        <dbReference type="Proteomes" id="UP000737018"/>
    </source>
</evidence>
<keyword evidence="12" id="KW-1185">Reference proteome</keyword>
<organism evidence="11 12">
    <name type="scientific">Castanea mollissima</name>
    <name type="common">Chinese chestnut</name>
    <dbReference type="NCBI Taxonomy" id="60419"/>
    <lineage>
        <taxon>Eukaryota</taxon>
        <taxon>Viridiplantae</taxon>
        <taxon>Streptophyta</taxon>
        <taxon>Embryophyta</taxon>
        <taxon>Tracheophyta</taxon>
        <taxon>Spermatophyta</taxon>
        <taxon>Magnoliopsida</taxon>
        <taxon>eudicotyledons</taxon>
        <taxon>Gunneridae</taxon>
        <taxon>Pentapetalae</taxon>
        <taxon>rosids</taxon>
        <taxon>fabids</taxon>
        <taxon>Fagales</taxon>
        <taxon>Fagaceae</taxon>
        <taxon>Castanea</taxon>
    </lineage>
</organism>
<evidence type="ECO:0000256" key="3">
    <source>
        <dbReference type="ARBA" id="ARBA00022692"/>
    </source>
</evidence>
<evidence type="ECO:0000256" key="9">
    <source>
        <dbReference type="SAM" id="Phobius"/>
    </source>
</evidence>
<accession>A0A8J4W1F0</accession>
<dbReference type="GO" id="GO:0016020">
    <property type="term" value="C:membrane"/>
    <property type="evidence" value="ECO:0007669"/>
    <property type="project" value="UniProtKB-SubCell"/>
</dbReference>
<keyword evidence="3 9" id="KW-0812">Transmembrane</keyword>
<dbReference type="Proteomes" id="UP000737018">
    <property type="component" value="Unassembled WGS sequence"/>
</dbReference>
<comment type="subcellular location">
    <subcellularLocation>
        <location evidence="1">Membrane</location>
        <topology evidence="1">Multi-pass membrane protein</topology>
    </subcellularLocation>
</comment>
<dbReference type="AlphaFoldDB" id="A0A8J4W1F0"/>
<dbReference type="OrthoDB" id="567160at2759"/>
<dbReference type="PANTHER" id="PTHR30566:SF5">
    <property type="entry name" value="MECHANOSENSITIVE ION CHANNEL PROTEIN 1, MITOCHONDRIAL-RELATED"/>
    <property type="match status" value="1"/>
</dbReference>
<dbReference type="Gene3D" id="2.30.30.60">
    <property type="match status" value="1"/>
</dbReference>
<feature type="domain" description="Mechanosensitive ion channel MscS" evidence="10">
    <location>
        <begin position="339"/>
        <end position="406"/>
    </location>
</feature>
<dbReference type="GO" id="GO:0034220">
    <property type="term" value="P:monoatomic ion transmembrane transport"/>
    <property type="evidence" value="ECO:0007669"/>
    <property type="project" value="UniProtKB-KW"/>
</dbReference>
<evidence type="ECO:0000313" key="11">
    <source>
        <dbReference type="EMBL" id="KAF3966386.1"/>
    </source>
</evidence>